<dbReference type="PROSITE" id="PS50263">
    <property type="entry name" value="CN_HYDROLASE"/>
    <property type="match status" value="1"/>
</dbReference>
<evidence type="ECO:0000313" key="9">
    <source>
        <dbReference type="EMBL" id="CAF0928203.1"/>
    </source>
</evidence>
<dbReference type="GO" id="GO:0006107">
    <property type="term" value="P:oxaloacetate metabolic process"/>
    <property type="evidence" value="ECO:0007669"/>
    <property type="project" value="TreeGrafter"/>
</dbReference>
<dbReference type="AlphaFoldDB" id="A0A813PQF0"/>
<dbReference type="PANTHER" id="PTHR23088:SF30">
    <property type="entry name" value="OMEGA-AMIDASE NIT2"/>
    <property type="match status" value="1"/>
</dbReference>
<feature type="domain" description="CN hydrolase" evidence="7">
    <location>
        <begin position="5"/>
        <end position="251"/>
    </location>
</feature>
<dbReference type="InterPro" id="IPR003010">
    <property type="entry name" value="C-N_Hydrolase"/>
</dbReference>
<sequence>MTSKLKVALIQFLGSTSKQQNIKRACDLIRQAASNGARLIVLPEIWNSPYGVKYFAQYAESIPNGETVEALSACARQANIYLVGGSIPEREGDKLYNTSTIFDPNGELLGKFRKIHLFDIDIPGKITFKESDALAPGQQLFTFDIDQKYRVGLAICYDLRFPLLASLYSSRQCHLLLYPGAFNMTTGPAHWELLLRARALDNQMYVAGVSPAHDDQADYKSWGHTTLVDPWGTVVSKCELNEEIIYGDIDVEHLNTIRKQLPYLSQQRIDIYTLSEKKNDN</sequence>
<protein>
    <recommendedName>
        <fullName evidence="4">omega-amidase</fullName>
        <ecNumber evidence="4">3.5.1.3</ecNumber>
    </recommendedName>
    <alternativeName>
        <fullName evidence="5">Nitrilase homolog 2</fullName>
    </alternativeName>
</protein>
<keyword evidence="10" id="KW-1185">Reference proteome</keyword>
<dbReference type="GO" id="GO:0006541">
    <property type="term" value="P:glutamine metabolic process"/>
    <property type="evidence" value="ECO:0007669"/>
    <property type="project" value="TreeGrafter"/>
</dbReference>
<organism evidence="8 11">
    <name type="scientific">Adineta ricciae</name>
    <name type="common">Rotifer</name>
    <dbReference type="NCBI Taxonomy" id="249248"/>
    <lineage>
        <taxon>Eukaryota</taxon>
        <taxon>Metazoa</taxon>
        <taxon>Spiralia</taxon>
        <taxon>Gnathifera</taxon>
        <taxon>Rotifera</taxon>
        <taxon>Eurotatoria</taxon>
        <taxon>Bdelloidea</taxon>
        <taxon>Adinetida</taxon>
        <taxon>Adinetidae</taxon>
        <taxon>Adineta</taxon>
    </lineage>
</organism>
<evidence type="ECO:0000259" key="7">
    <source>
        <dbReference type="PROSITE" id="PS50263"/>
    </source>
</evidence>
<comment type="similarity">
    <text evidence="1">Belongs to the carbon-nitrogen hydrolase superfamily. NIT1/NIT2 family.</text>
</comment>
<dbReference type="Pfam" id="PF00795">
    <property type="entry name" value="CN_hydrolase"/>
    <property type="match status" value="1"/>
</dbReference>
<dbReference type="InterPro" id="IPR036526">
    <property type="entry name" value="C-N_Hydrolase_sf"/>
</dbReference>
<evidence type="ECO:0000313" key="8">
    <source>
        <dbReference type="EMBL" id="CAF0756239.1"/>
    </source>
</evidence>
<evidence type="ECO:0000313" key="11">
    <source>
        <dbReference type="Proteomes" id="UP000663852"/>
    </source>
</evidence>
<dbReference type="FunFam" id="3.60.110.10:FF:000002">
    <property type="entry name" value="Nitrilase family member 2"/>
    <property type="match status" value="1"/>
</dbReference>
<evidence type="ECO:0000313" key="10">
    <source>
        <dbReference type="Proteomes" id="UP000663828"/>
    </source>
</evidence>
<evidence type="ECO:0000256" key="4">
    <source>
        <dbReference type="ARBA" id="ARBA00039118"/>
    </source>
</evidence>
<comment type="catalytic activity">
    <reaction evidence="6">
        <text>2-oxosuccinamate + H2O = oxaloacetate + NH4(+)</text>
        <dbReference type="Rhea" id="RHEA:59412"/>
        <dbReference type="ChEBI" id="CHEBI:15377"/>
        <dbReference type="ChEBI" id="CHEBI:16452"/>
        <dbReference type="ChEBI" id="CHEBI:28938"/>
        <dbReference type="ChEBI" id="CHEBI:57735"/>
        <dbReference type="EC" id="3.5.1.3"/>
    </reaction>
    <physiologicalReaction direction="left-to-right" evidence="6">
        <dbReference type="Rhea" id="RHEA:59413"/>
    </physiologicalReaction>
</comment>
<evidence type="ECO:0000256" key="2">
    <source>
        <dbReference type="ARBA" id="ARBA00022801"/>
    </source>
</evidence>
<comment type="catalytic activity">
    <reaction evidence="3">
        <text>2-oxoglutaramate + H2O = 2-oxoglutarate + NH4(+)</text>
        <dbReference type="Rhea" id="RHEA:32963"/>
        <dbReference type="ChEBI" id="CHEBI:15377"/>
        <dbReference type="ChEBI" id="CHEBI:16769"/>
        <dbReference type="ChEBI" id="CHEBI:16810"/>
        <dbReference type="ChEBI" id="CHEBI:28938"/>
        <dbReference type="EC" id="3.5.1.3"/>
    </reaction>
    <physiologicalReaction direction="left-to-right" evidence="3">
        <dbReference type="Rhea" id="RHEA:32964"/>
    </physiologicalReaction>
</comment>
<name>A0A813PQF0_ADIRI</name>
<dbReference type="GO" id="GO:0005739">
    <property type="term" value="C:mitochondrion"/>
    <property type="evidence" value="ECO:0007669"/>
    <property type="project" value="TreeGrafter"/>
</dbReference>
<dbReference type="EMBL" id="CAJNOR010000485">
    <property type="protein sequence ID" value="CAF0928203.1"/>
    <property type="molecule type" value="Genomic_DNA"/>
</dbReference>
<accession>A0A813PQF0</accession>
<dbReference type="SUPFAM" id="SSF56317">
    <property type="entry name" value="Carbon-nitrogen hydrolase"/>
    <property type="match status" value="1"/>
</dbReference>
<dbReference type="Gene3D" id="3.60.110.10">
    <property type="entry name" value="Carbon-nitrogen hydrolase"/>
    <property type="match status" value="1"/>
</dbReference>
<dbReference type="GO" id="GO:0006528">
    <property type="term" value="P:asparagine metabolic process"/>
    <property type="evidence" value="ECO:0007669"/>
    <property type="project" value="TreeGrafter"/>
</dbReference>
<dbReference type="Proteomes" id="UP000663828">
    <property type="component" value="Unassembled WGS sequence"/>
</dbReference>
<evidence type="ECO:0000256" key="5">
    <source>
        <dbReference type="ARBA" id="ARBA00041576"/>
    </source>
</evidence>
<dbReference type="PANTHER" id="PTHR23088">
    <property type="entry name" value="NITRILASE-RELATED"/>
    <property type="match status" value="1"/>
</dbReference>
<gene>
    <name evidence="8" type="ORF">EDS130_LOCUS2562</name>
    <name evidence="9" type="ORF">XAT740_LOCUS9424</name>
</gene>
<evidence type="ECO:0000256" key="3">
    <source>
        <dbReference type="ARBA" id="ARBA00036637"/>
    </source>
</evidence>
<proteinExistence type="inferred from homology"/>
<dbReference type="OrthoDB" id="10250282at2759"/>
<comment type="caution">
    <text evidence="8">The sequence shown here is derived from an EMBL/GenBank/DDBJ whole genome shotgun (WGS) entry which is preliminary data.</text>
</comment>
<evidence type="ECO:0000256" key="6">
    <source>
        <dbReference type="ARBA" id="ARBA00048745"/>
    </source>
</evidence>
<dbReference type="InterPro" id="IPR045254">
    <property type="entry name" value="Nit1/2_C-N_Hydrolase"/>
</dbReference>
<reference evidence="8" key="1">
    <citation type="submission" date="2021-02" db="EMBL/GenBank/DDBJ databases">
        <authorList>
            <person name="Nowell W R."/>
        </authorList>
    </citation>
    <scope>NUCLEOTIDE SEQUENCE</scope>
</reference>
<evidence type="ECO:0000256" key="1">
    <source>
        <dbReference type="ARBA" id="ARBA00010613"/>
    </source>
</evidence>
<dbReference type="CDD" id="cd07572">
    <property type="entry name" value="nit"/>
    <property type="match status" value="1"/>
</dbReference>
<dbReference type="Proteomes" id="UP000663852">
    <property type="component" value="Unassembled WGS sequence"/>
</dbReference>
<dbReference type="GO" id="GO:0050152">
    <property type="term" value="F:omega-amidase activity"/>
    <property type="evidence" value="ECO:0007669"/>
    <property type="project" value="UniProtKB-EC"/>
</dbReference>
<dbReference type="EMBL" id="CAJNOJ010000006">
    <property type="protein sequence ID" value="CAF0756239.1"/>
    <property type="molecule type" value="Genomic_DNA"/>
</dbReference>
<dbReference type="EC" id="3.5.1.3" evidence="4"/>
<keyword evidence="2" id="KW-0378">Hydrolase</keyword>